<accession>A0A833PV07</accession>
<name>A0A833PV07_BURL3</name>
<dbReference type="AlphaFoldDB" id="A0A833PV07"/>
<organism evidence="1 2">
    <name type="scientific">Burkholderia lata (strain ATCC 17760 / DSM 23089 / LMG 22485 / NCIMB 9086 / R18194 / 383)</name>
    <dbReference type="NCBI Taxonomy" id="482957"/>
    <lineage>
        <taxon>Bacteria</taxon>
        <taxon>Pseudomonadati</taxon>
        <taxon>Pseudomonadota</taxon>
        <taxon>Betaproteobacteria</taxon>
        <taxon>Burkholderiales</taxon>
        <taxon>Burkholderiaceae</taxon>
        <taxon>Burkholderia</taxon>
        <taxon>Burkholderia cepacia complex</taxon>
    </lineage>
</organism>
<protein>
    <submittedName>
        <fullName evidence="1">Uncharacterized protein</fullName>
    </submittedName>
</protein>
<reference evidence="2" key="1">
    <citation type="journal article" date="2020" name="MBio">
        <title>Horizontal gene transfer to a defensive symbiont with a reduced genome amongst a multipartite beetle microbiome.</title>
        <authorList>
            <person name="Waterworth S.C."/>
            <person name="Florez L.V."/>
            <person name="Rees E.R."/>
            <person name="Hertweck C."/>
            <person name="Kaltenpoth M."/>
            <person name="Kwan J.C."/>
        </authorList>
    </citation>
    <scope>NUCLEOTIDE SEQUENCE [LARGE SCALE GENOMIC DNA]</scope>
</reference>
<sequence>MSEFREIAQRLAQATRYFEKLSFFNNTAPLA</sequence>
<dbReference type="EMBL" id="WNDV01000005">
    <property type="protein sequence ID" value="KAF1038612.1"/>
    <property type="molecule type" value="Genomic_DNA"/>
</dbReference>
<dbReference type="Proteomes" id="UP000467522">
    <property type="component" value="Unassembled WGS sequence"/>
</dbReference>
<comment type="caution">
    <text evidence="1">The sequence shown here is derived from an EMBL/GenBank/DDBJ whole genome shotgun (WGS) entry which is preliminary data.</text>
</comment>
<gene>
    <name evidence="1" type="ORF">GAK33_01948</name>
</gene>
<evidence type="ECO:0000313" key="1">
    <source>
        <dbReference type="EMBL" id="KAF1038612.1"/>
    </source>
</evidence>
<proteinExistence type="predicted"/>
<evidence type="ECO:0000313" key="2">
    <source>
        <dbReference type="Proteomes" id="UP000467522"/>
    </source>
</evidence>